<reference evidence="2 3" key="1">
    <citation type="submission" date="2018-10" db="EMBL/GenBank/DDBJ databases">
        <title>Genomic Encyclopedia of Archaeal and Bacterial Type Strains, Phase II (KMG-II): from individual species to whole genera.</title>
        <authorList>
            <person name="Goeker M."/>
        </authorList>
    </citation>
    <scope>NUCLEOTIDE SEQUENCE [LARGE SCALE GENOMIC DNA]</scope>
    <source>
        <strain evidence="2 3">DSM 15149</strain>
    </source>
</reference>
<evidence type="ECO:0000256" key="1">
    <source>
        <dbReference type="SAM" id="Phobius"/>
    </source>
</evidence>
<dbReference type="RefSeq" id="WP_041382175.1">
    <property type="nucleotide sequence ID" value="NC_012962.1"/>
</dbReference>
<keyword evidence="1" id="KW-0812">Transmembrane</keyword>
<sequence>MNISKRKWLIMLIYLVVACIVVVILGAIIAKIVICTFYMIFYGLPFGLSKVDVLLCIKGGFYGGSVSGIGFWFRYYYYYNSHK</sequence>
<dbReference type="EMBL" id="RBLJ01000006">
    <property type="protein sequence ID" value="RKS54122.1"/>
    <property type="molecule type" value="Genomic_DNA"/>
</dbReference>
<evidence type="ECO:0000313" key="2">
    <source>
        <dbReference type="EMBL" id="RKS54122.1"/>
    </source>
</evidence>
<protein>
    <submittedName>
        <fullName evidence="2">Uncharacterized protein</fullName>
    </submittedName>
</protein>
<name>A0ABX9SG46_9GAMM</name>
<dbReference type="PROSITE" id="PS51257">
    <property type="entry name" value="PROKAR_LIPOPROTEIN"/>
    <property type="match status" value="1"/>
</dbReference>
<proteinExistence type="predicted"/>
<keyword evidence="1" id="KW-1133">Transmembrane helix</keyword>
<evidence type="ECO:0000313" key="3">
    <source>
        <dbReference type="Proteomes" id="UP000280955"/>
    </source>
</evidence>
<keyword evidence="3" id="KW-1185">Reference proteome</keyword>
<dbReference type="Proteomes" id="UP000280955">
    <property type="component" value="Unassembled WGS sequence"/>
</dbReference>
<feature type="transmembrane region" description="Helical" evidence="1">
    <location>
        <begin position="61"/>
        <end position="79"/>
    </location>
</feature>
<feature type="transmembrane region" description="Helical" evidence="1">
    <location>
        <begin position="12"/>
        <end position="41"/>
    </location>
</feature>
<organism evidence="2 3">
    <name type="scientific">Photorhabdus asymbiotica</name>
    <dbReference type="NCBI Taxonomy" id="291112"/>
    <lineage>
        <taxon>Bacteria</taxon>
        <taxon>Pseudomonadati</taxon>
        <taxon>Pseudomonadota</taxon>
        <taxon>Gammaproteobacteria</taxon>
        <taxon>Enterobacterales</taxon>
        <taxon>Morganellaceae</taxon>
        <taxon>Photorhabdus</taxon>
    </lineage>
</organism>
<keyword evidence="1" id="KW-0472">Membrane</keyword>
<accession>A0ABX9SG46</accession>
<gene>
    <name evidence="2" type="ORF">BDD30_4487</name>
</gene>
<comment type="caution">
    <text evidence="2">The sequence shown here is derived from an EMBL/GenBank/DDBJ whole genome shotgun (WGS) entry which is preliminary data.</text>
</comment>